<dbReference type="RefSeq" id="WP_131459564.1">
    <property type="nucleotide sequence ID" value="NZ_SJJY01000001.1"/>
</dbReference>
<dbReference type="Proteomes" id="UP000292385">
    <property type="component" value="Unassembled WGS sequence"/>
</dbReference>
<dbReference type="AlphaFoldDB" id="A0A4R0IT30"/>
<dbReference type="Proteomes" id="UP000294225">
    <property type="component" value="Unassembled WGS sequence"/>
</dbReference>
<dbReference type="EMBL" id="SJKC01000003">
    <property type="protein sequence ID" value="TCC36237.1"/>
    <property type="molecule type" value="Genomic_DNA"/>
</dbReference>
<reference evidence="3 4" key="1">
    <citation type="submission" date="2019-02" db="EMBL/GenBank/DDBJ databases">
        <title>Kribbella capetownensis sp. nov. and Kribbella speibonae sp. nov., isolated from soil.</title>
        <authorList>
            <person name="Curtis S.M."/>
            <person name="Norton I."/>
            <person name="Everest G.J."/>
            <person name="Meyers P.R."/>
        </authorList>
    </citation>
    <scope>NUCLEOTIDE SEQUENCE [LARGE SCALE GENOMIC DNA]</scope>
    <source>
        <strain evidence="1 3">SK5</strain>
        <strain evidence="2 4">YM55</strain>
    </source>
</reference>
<protein>
    <submittedName>
        <fullName evidence="2">Uncharacterized protein</fullName>
    </submittedName>
</protein>
<accession>A0A4R0IT30</accession>
<organism evidence="2 4">
    <name type="scientific">Kribbella speibonae</name>
    <dbReference type="NCBI Taxonomy" id="1572660"/>
    <lineage>
        <taxon>Bacteria</taxon>
        <taxon>Bacillati</taxon>
        <taxon>Actinomycetota</taxon>
        <taxon>Actinomycetes</taxon>
        <taxon>Propionibacteriales</taxon>
        <taxon>Kribbellaceae</taxon>
        <taxon>Kribbella</taxon>
    </lineage>
</organism>
<evidence type="ECO:0000313" key="1">
    <source>
        <dbReference type="EMBL" id="TCC26911.1"/>
    </source>
</evidence>
<dbReference type="EMBL" id="SJJY01000001">
    <property type="protein sequence ID" value="TCC26911.1"/>
    <property type="molecule type" value="Genomic_DNA"/>
</dbReference>
<name>A0A4R0IT30_9ACTN</name>
<keyword evidence="3" id="KW-1185">Reference proteome</keyword>
<evidence type="ECO:0000313" key="2">
    <source>
        <dbReference type="EMBL" id="TCC36237.1"/>
    </source>
</evidence>
<evidence type="ECO:0000313" key="4">
    <source>
        <dbReference type="Proteomes" id="UP000294225"/>
    </source>
</evidence>
<evidence type="ECO:0000313" key="3">
    <source>
        <dbReference type="Proteomes" id="UP000292385"/>
    </source>
</evidence>
<proteinExistence type="predicted"/>
<comment type="caution">
    <text evidence="2">The sequence shown here is derived from an EMBL/GenBank/DDBJ whole genome shotgun (WGS) entry which is preliminary data.</text>
</comment>
<dbReference type="Gene3D" id="2.60.120.260">
    <property type="entry name" value="Galactose-binding domain-like"/>
    <property type="match status" value="1"/>
</dbReference>
<gene>
    <name evidence="1" type="ORF">E0H58_02585</name>
    <name evidence="2" type="ORF">E0H92_26620</name>
</gene>
<sequence length="110" mass="11673">MMSSVFFHGRGAGGLGVVAVRDQARVRRTDHIVIAGQPVDSAGGVDRAGDDADRPAAAGAQHWNAAAYKARLWQSIPALTVTTGHIELGIYSDANANNWIRADDFSLTRS</sequence>